<dbReference type="RefSeq" id="XP_031580435.1">
    <property type="nucleotide sequence ID" value="XM_031723297.1"/>
</dbReference>
<reference evidence="2" key="1">
    <citation type="journal article" date="2015" name="PLoS Genet.">
        <title>The dynamic genome and transcriptome of the human fungal pathogen Blastomyces and close relative Emmonsia.</title>
        <authorList>
            <person name="Munoz J.F."/>
            <person name="Gauthier G.M."/>
            <person name="Desjardins C.A."/>
            <person name="Gallo J.E."/>
            <person name="Holder J."/>
            <person name="Sullivan T.D."/>
            <person name="Marty A.J."/>
            <person name="Carmen J.C."/>
            <person name="Chen Z."/>
            <person name="Ding L."/>
            <person name="Gujja S."/>
            <person name="Magrini V."/>
            <person name="Misas E."/>
            <person name="Mitreva M."/>
            <person name="Priest M."/>
            <person name="Saif S."/>
            <person name="Whiston E.A."/>
            <person name="Young S."/>
            <person name="Zeng Q."/>
            <person name="Goldman W.E."/>
            <person name="Mardis E.R."/>
            <person name="Taylor J.W."/>
            <person name="McEwen J.G."/>
            <person name="Clay O.K."/>
            <person name="Klein B.S."/>
            <person name="Cuomo C.A."/>
        </authorList>
    </citation>
    <scope>NUCLEOTIDE SEQUENCE [LARGE SCALE GENOMIC DNA]</scope>
    <source>
        <strain evidence="2">SLH14081</strain>
    </source>
</reference>
<evidence type="ECO:0000313" key="2">
    <source>
        <dbReference type="Proteomes" id="UP000002038"/>
    </source>
</evidence>
<keyword evidence="2" id="KW-1185">Reference proteome</keyword>
<dbReference type="EMBL" id="GG657468">
    <property type="protein sequence ID" value="OAT12540.1"/>
    <property type="molecule type" value="Genomic_DNA"/>
</dbReference>
<dbReference type="AlphaFoldDB" id="A0A179UXH7"/>
<dbReference type="OrthoDB" id="10342662at2759"/>
<dbReference type="GeneID" id="42528229"/>
<evidence type="ECO:0000313" key="1">
    <source>
        <dbReference type="EMBL" id="OAT12540.1"/>
    </source>
</evidence>
<protein>
    <submittedName>
        <fullName evidence="1">Uncharacterized protein</fullName>
    </submittedName>
</protein>
<dbReference type="Proteomes" id="UP000002038">
    <property type="component" value="Unassembled WGS sequence"/>
</dbReference>
<name>A0A179UXH7_BLAGS</name>
<accession>A0A179UXH7</accession>
<gene>
    <name evidence="1" type="ORF">BDBG_07870</name>
</gene>
<organism evidence="1 2">
    <name type="scientific">Blastomyces gilchristii (strain SLH14081)</name>
    <name type="common">Blastomyces dermatitidis</name>
    <dbReference type="NCBI Taxonomy" id="559298"/>
    <lineage>
        <taxon>Eukaryota</taxon>
        <taxon>Fungi</taxon>
        <taxon>Dikarya</taxon>
        <taxon>Ascomycota</taxon>
        <taxon>Pezizomycotina</taxon>
        <taxon>Eurotiomycetes</taxon>
        <taxon>Eurotiomycetidae</taxon>
        <taxon>Onygenales</taxon>
        <taxon>Ajellomycetaceae</taxon>
        <taxon>Blastomyces</taxon>
    </lineage>
</organism>
<proteinExistence type="predicted"/>
<sequence>MSVGTSHVAGLRRSITETGPRPWDLQMVLVSEVVHRFLEPWYRLPLVPVKYLILCFPRATSRVPMLRMSPQINGAIPGLVNESDKGIPIWQ</sequence>
<dbReference type="VEuPathDB" id="FungiDB:BDBG_07870"/>
<dbReference type="KEGG" id="bgh:BDBG_07870"/>